<organism evidence="1 2">
    <name type="scientific">Apatococcus fuscideae</name>
    <dbReference type="NCBI Taxonomy" id="2026836"/>
    <lineage>
        <taxon>Eukaryota</taxon>
        <taxon>Viridiplantae</taxon>
        <taxon>Chlorophyta</taxon>
        <taxon>core chlorophytes</taxon>
        <taxon>Trebouxiophyceae</taxon>
        <taxon>Chlorellales</taxon>
        <taxon>Chlorellaceae</taxon>
        <taxon>Apatococcus</taxon>
    </lineage>
</organism>
<proteinExistence type="predicted"/>
<reference evidence="1 2" key="1">
    <citation type="journal article" date="2024" name="Nat. Commun.">
        <title>Phylogenomics reveals the evolutionary origins of lichenization in chlorophyte algae.</title>
        <authorList>
            <person name="Puginier C."/>
            <person name="Libourel C."/>
            <person name="Otte J."/>
            <person name="Skaloud P."/>
            <person name="Haon M."/>
            <person name="Grisel S."/>
            <person name="Petersen M."/>
            <person name="Berrin J.G."/>
            <person name="Delaux P.M."/>
            <person name="Dal Grande F."/>
            <person name="Keller J."/>
        </authorList>
    </citation>
    <scope>NUCLEOTIDE SEQUENCE [LARGE SCALE GENOMIC DNA]</scope>
    <source>
        <strain evidence="1 2">SAG 2523</strain>
    </source>
</reference>
<dbReference type="AlphaFoldDB" id="A0AAW1SQI9"/>
<dbReference type="EMBL" id="JALJOV010001267">
    <property type="protein sequence ID" value="KAK9850945.1"/>
    <property type="molecule type" value="Genomic_DNA"/>
</dbReference>
<comment type="caution">
    <text evidence="1">The sequence shown here is derived from an EMBL/GenBank/DDBJ whole genome shotgun (WGS) entry which is preliminary data.</text>
</comment>
<dbReference type="Proteomes" id="UP001485043">
    <property type="component" value="Unassembled WGS sequence"/>
</dbReference>
<accession>A0AAW1SQI9</accession>
<protein>
    <submittedName>
        <fullName evidence="1">Uncharacterized protein</fullName>
    </submittedName>
</protein>
<evidence type="ECO:0000313" key="2">
    <source>
        <dbReference type="Proteomes" id="UP001485043"/>
    </source>
</evidence>
<evidence type="ECO:0000313" key="1">
    <source>
        <dbReference type="EMBL" id="KAK9850945.1"/>
    </source>
</evidence>
<gene>
    <name evidence="1" type="ORF">WJX84_001016</name>
</gene>
<keyword evidence="2" id="KW-1185">Reference proteome</keyword>
<sequence length="73" mass="8182">MLKAGRTLQLPLHSAHDTSFCSNSRSPARDLCCSRNHAGHLQEPVCTFDWVIVQYTRGVDLAEALVCRPDETR</sequence>
<name>A0AAW1SQI9_9CHLO</name>